<accession>A0ABW6MBL8</accession>
<protein>
    <recommendedName>
        <fullName evidence="4">Secreted protein</fullName>
    </recommendedName>
</protein>
<sequence>MRTATRWLLRGMWWTCLVFVVWAGWWFGRTMFYAASSDDPPGTVTRAGCAEAMDFSGAALPEGIRDEDCTSHTWGGQAYDGSFRVPRAAVQGWLADSFPDATDFPCDGDDDRCVHAVRETHAHTYTDTHTHTPGAYAVTVSVHYEGGSAGDTALVTFDASSY</sequence>
<proteinExistence type="predicted"/>
<organism evidence="2 3">
    <name type="scientific">Streptomyces hokutonensis</name>
    <dbReference type="NCBI Taxonomy" id="1306990"/>
    <lineage>
        <taxon>Bacteria</taxon>
        <taxon>Bacillati</taxon>
        <taxon>Actinomycetota</taxon>
        <taxon>Actinomycetes</taxon>
        <taxon>Kitasatosporales</taxon>
        <taxon>Streptomycetaceae</taxon>
        <taxon>Streptomyces</taxon>
    </lineage>
</organism>
<evidence type="ECO:0008006" key="4">
    <source>
        <dbReference type="Google" id="ProtNLM"/>
    </source>
</evidence>
<reference evidence="2 3" key="1">
    <citation type="submission" date="2024-10" db="EMBL/GenBank/DDBJ databases">
        <title>The Natural Products Discovery Center: Release of the First 8490 Sequenced Strains for Exploring Actinobacteria Biosynthetic Diversity.</title>
        <authorList>
            <person name="Kalkreuter E."/>
            <person name="Kautsar S.A."/>
            <person name="Yang D."/>
            <person name="Bader C.D."/>
            <person name="Teijaro C.N."/>
            <person name="Fluegel L."/>
            <person name="Davis C.M."/>
            <person name="Simpson J.R."/>
            <person name="Lauterbach L."/>
            <person name="Steele A.D."/>
            <person name="Gui C."/>
            <person name="Meng S."/>
            <person name="Li G."/>
            <person name="Viehrig K."/>
            <person name="Ye F."/>
            <person name="Su P."/>
            <person name="Kiefer A.F."/>
            <person name="Nichols A."/>
            <person name="Cepeda A.J."/>
            <person name="Yan W."/>
            <person name="Fan B."/>
            <person name="Jiang Y."/>
            <person name="Adhikari A."/>
            <person name="Zheng C.-J."/>
            <person name="Schuster L."/>
            <person name="Cowan T.M."/>
            <person name="Smanski M.J."/>
            <person name="Chevrette M.G."/>
            <person name="De Carvalho L.P.S."/>
            <person name="Shen B."/>
        </authorList>
    </citation>
    <scope>NUCLEOTIDE SEQUENCE [LARGE SCALE GENOMIC DNA]</scope>
    <source>
        <strain evidence="2 3">NPDC006488</strain>
    </source>
</reference>
<evidence type="ECO:0000313" key="3">
    <source>
        <dbReference type="Proteomes" id="UP001601303"/>
    </source>
</evidence>
<dbReference type="Proteomes" id="UP001601303">
    <property type="component" value="Unassembled WGS sequence"/>
</dbReference>
<keyword evidence="1" id="KW-0472">Membrane</keyword>
<evidence type="ECO:0000256" key="1">
    <source>
        <dbReference type="SAM" id="Phobius"/>
    </source>
</evidence>
<keyword evidence="1" id="KW-0812">Transmembrane</keyword>
<keyword evidence="1" id="KW-1133">Transmembrane helix</keyword>
<dbReference type="RefSeq" id="WP_388110782.1">
    <property type="nucleotide sequence ID" value="NZ_JBIAHM010000011.1"/>
</dbReference>
<evidence type="ECO:0000313" key="2">
    <source>
        <dbReference type="EMBL" id="MFE9602707.1"/>
    </source>
</evidence>
<gene>
    <name evidence="2" type="ORF">ACFYNQ_29600</name>
</gene>
<feature type="transmembrane region" description="Helical" evidence="1">
    <location>
        <begin position="7"/>
        <end position="27"/>
    </location>
</feature>
<name>A0ABW6MBL8_9ACTN</name>
<dbReference type="EMBL" id="JBIAHM010000011">
    <property type="protein sequence ID" value="MFE9602707.1"/>
    <property type="molecule type" value="Genomic_DNA"/>
</dbReference>
<keyword evidence="3" id="KW-1185">Reference proteome</keyword>
<comment type="caution">
    <text evidence="2">The sequence shown here is derived from an EMBL/GenBank/DDBJ whole genome shotgun (WGS) entry which is preliminary data.</text>
</comment>